<dbReference type="EMBL" id="JADNRY010000053">
    <property type="protein sequence ID" value="KAF9069273.1"/>
    <property type="molecule type" value="Genomic_DNA"/>
</dbReference>
<sequence length="187" mass="19489">MRGAHAGDKSNSGPADINPVHHGFRVTPSATSSTAFHFHPSSTPILLDGWPTGEQSSFSLPSARSSPRFHSQQGSSPVVVDDRRTAIRIGGAQFLSTPHIESDISCSKRGNLIFAFIAASSRSNTLSPGSSTSNPLVLRIGSNVRSTSPPNSPVYSSMSPSSQPASPHCAATASTSTRTSTAFSEPL</sequence>
<feature type="compositionally biased region" description="Low complexity" evidence="1">
    <location>
        <begin position="56"/>
        <end position="69"/>
    </location>
</feature>
<evidence type="ECO:0000313" key="3">
    <source>
        <dbReference type="Proteomes" id="UP000772434"/>
    </source>
</evidence>
<feature type="region of interest" description="Disordered" evidence="1">
    <location>
        <begin position="1"/>
        <end position="26"/>
    </location>
</feature>
<gene>
    <name evidence="2" type="ORF">BDP27DRAFT_1421239</name>
</gene>
<dbReference type="AlphaFoldDB" id="A0A9P5U8T4"/>
<evidence type="ECO:0000256" key="1">
    <source>
        <dbReference type="SAM" id="MobiDB-lite"/>
    </source>
</evidence>
<dbReference type="Proteomes" id="UP000772434">
    <property type="component" value="Unassembled WGS sequence"/>
</dbReference>
<reference evidence="2" key="1">
    <citation type="submission" date="2020-11" db="EMBL/GenBank/DDBJ databases">
        <authorList>
            <consortium name="DOE Joint Genome Institute"/>
            <person name="Ahrendt S."/>
            <person name="Riley R."/>
            <person name="Andreopoulos W."/>
            <person name="Labutti K."/>
            <person name="Pangilinan J."/>
            <person name="Ruiz-Duenas F.J."/>
            <person name="Barrasa J.M."/>
            <person name="Sanchez-Garcia M."/>
            <person name="Camarero S."/>
            <person name="Miyauchi S."/>
            <person name="Serrano A."/>
            <person name="Linde D."/>
            <person name="Babiker R."/>
            <person name="Drula E."/>
            <person name="Ayuso-Fernandez I."/>
            <person name="Pacheco R."/>
            <person name="Padilla G."/>
            <person name="Ferreira P."/>
            <person name="Barriuso J."/>
            <person name="Kellner H."/>
            <person name="Castanera R."/>
            <person name="Alfaro M."/>
            <person name="Ramirez L."/>
            <person name="Pisabarro A.G."/>
            <person name="Kuo A."/>
            <person name="Tritt A."/>
            <person name="Lipzen A."/>
            <person name="He G."/>
            <person name="Yan M."/>
            <person name="Ng V."/>
            <person name="Cullen D."/>
            <person name="Martin F."/>
            <person name="Rosso M.-N."/>
            <person name="Henrissat B."/>
            <person name="Hibbett D."/>
            <person name="Martinez A.T."/>
            <person name="Grigoriev I.V."/>
        </authorList>
    </citation>
    <scope>NUCLEOTIDE SEQUENCE</scope>
    <source>
        <strain evidence="2">AH 40177</strain>
    </source>
</reference>
<protein>
    <submittedName>
        <fullName evidence="2">Uncharacterized protein</fullName>
    </submittedName>
</protein>
<evidence type="ECO:0000313" key="2">
    <source>
        <dbReference type="EMBL" id="KAF9069273.1"/>
    </source>
</evidence>
<accession>A0A9P5U8T4</accession>
<proteinExistence type="predicted"/>
<organism evidence="2 3">
    <name type="scientific">Rhodocollybia butyracea</name>
    <dbReference type="NCBI Taxonomy" id="206335"/>
    <lineage>
        <taxon>Eukaryota</taxon>
        <taxon>Fungi</taxon>
        <taxon>Dikarya</taxon>
        <taxon>Basidiomycota</taxon>
        <taxon>Agaricomycotina</taxon>
        <taxon>Agaricomycetes</taxon>
        <taxon>Agaricomycetidae</taxon>
        <taxon>Agaricales</taxon>
        <taxon>Marasmiineae</taxon>
        <taxon>Omphalotaceae</taxon>
        <taxon>Rhodocollybia</taxon>
    </lineage>
</organism>
<feature type="region of interest" description="Disordered" evidence="1">
    <location>
        <begin position="141"/>
        <end position="187"/>
    </location>
</feature>
<comment type="caution">
    <text evidence="2">The sequence shown here is derived from an EMBL/GenBank/DDBJ whole genome shotgun (WGS) entry which is preliminary data.</text>
</comment>
<feature type="region of interest" description="Disordered" evidence="1">
    <location>
        <begin position="56"/>
        <end position="81"/>
    </location>
</feature>
<name>A0A9P5U8T4_9AGAR</name>
<feature type="compositionally biased region" description="Low complexity" evidence="1">
    <location>
        <begin position="153"/>
        <end position="187"/>
    </location>
</feature>
<keyword evidence="3" id="KW-1185">Reference proteome</keyword>